<evidence type="ECO:0000313" key="3">
    <source>
        <dbReference type="Proteomes" id="UP000004471"/>
    </source>
</evidence>
<accession>F3FWU0</accession>
<proteinExistence type="predicted"/>
<dbReference type="AlphaFoldDB" id="F3FWU0"/>
<dbReference type="EMBL" id="AEAH01002778">
    <property type="protein sequence ID" value="EGH34682.1"/>
    <property type="molecule type" value="Genomic_DNA"/>
</dbReference>
<feature type="compositionally biased region" description="Polar residues" evidence="1">
    <location>
        <begin position="21"/>
        <end position="30"/>
    </location>
</feature>
<evidence type="ECO:0000313" key="2">
    <source>
        <dbReference type="EMBL" id="EGH34682.1"/>
    </source>
</evidence>
<organism evidence="2 3">
    <name type="scientific">Pseudomonas syringae pv. japonica str. M301072</name>
    <dbReference type="NCBI Taxonomy" id="629262"/>
    <lineage>
        <taxon>Bacteria</taxon>
        <taxon>Pseudomonadati</taxon>
        <taxon>Pseudomonadota</taxon>
        <taxon>Gammaproteobacteria</taxon>
        <taxon>Pseudomonadales</taxon>
        <taxon>Pseudomonadaceae</taxon>
        <taxon>Pseudomonas</taxon>
        <taxon>Pseudomonas syringae</taxon>
    </lineage>
</organism>
<evidence type="ECO:0000256" key="1">
    <source>
        <dbReference type="SAM" id="MobiDB-lite"/>
    </source>
</evidence>
<feature type="region of interest" description="Disordered" evidence="1">
    <location>
        <begin position="1"/>
        <end position="30"/>
    </location>
</feature>
<sequence>PADGKEERLQAPSAQEGIIASITTGSTLQV</sequence>
<gene>
    <name evidence="2" type="ORF">PSYJA_39270</name>
</gene>
<reference evidence="2 3" key="1">
    <citation type="journal article" date="2011" name="PLoS Pathog.">
        <title>Dynamic evolution of pathogenicity revealed by sequencing and comparative genomics of 19 Pseudomonas syringae isolates.</title>
        <authorList>
            <person name="Baltrus D.A."/>
            <person name="Nishimura M.T."/>
            <person name="Romanchuk A."/>
            <person name="Chang J.H."/>
            <person name="Mukhtar M.S."/>
            <person name="Cherkis K."/>
            <person name="Roach J."/>
            <person name="Grant S.R."/>
            <person name="Jones C.D."/>
            <person name="Dangl J.L."/>
        </authorList>
    </citation>
    <scope>NUCLEOTIDE SEQUENCE [LARGE SCALE GENOMIC DNA]</scope>
    <source>
        <strain evidence="3">M301072PT</strain>
    </source>
</reference>
<feature type="non-terminal residue" evidence="2">
    <location>
        <position position="1"/>
    </location>
</feature>
<comment type="caution">
    <text evidence="2">The sequence shown here is derived from an EMBL/GenBank/DDBJ whole genome shotgun (WGS) entry which is preliminary data.</text>
</comment>
<dbReference type="Proteomes" id="UP000004471">
    <property type="component" value="Unassembled WGS sequence"/>
</dbReference>
<name>F3FWU0_PSESX</name>
<dbReference type="HOGENOM" id="CLU_3407637_0_0_6"/>
<protein>
    <submittedName>
        <fullName evidence="2">Uncharacterized protein</fullName>
    </submittedName>
</protein>